<dbReference type="GO" id="GO:0006281">
    <property type="term" value="P:DNA repair"/>
    <property type="evidence" value="ECO:0007669"/>
    <property type="project" value="InterPro"/>
</dbReference>
<dbReference type="InterPro" id="IPR051675">
    <property type="entry name" value="Endo/Exo/Phosphatase_dom_1"/>
</dbReference>
<dbReference type="InterPro" id="IPR010994">
    <property type="entry name" value="RuvA_2-like"/>
</dbReference>
<dbReference type="NCBIfam" id="TIGR00426">
    <property type="entry name" value="competence protein ComEA helix-hairpin-helix repeat region"/>
    <property type="match status" value="1"/>
</dbReference>
<dbReference type="Gene3D" id="1.10.150.320">
    <property type="entry name" value="Photosystem II 12 kDa extrinsic protein"/>
    <property type="match status" value="1"/>
</dbReference>
<keyword evidence="1" id="KW-0732">Signal</keyword>
<accession>A0A3D5Q9W1</accession>
<feature type="domain" description="Helix-hairpin-helix DNA-binding motif class 1" evidence="2">
    <location>
        <begin position="30"/>
        <end position="49"/>
    </location>
</feature>
<dbReference type="Pfam" id="PF12836">
    <property type="entry name" value="HHH_3"/>
    <property type="match status" value="1"/>
</dbReference>
<name>A0A3D5Q9W1_FLESI</name>
<evidence type="ECO:0000256" key="1">
    <source>
        <dbReference type="SAM" id="SignalP"/>
    </source>
</evidence>
<dbReference type="GO" id="GO:0003677">
    <property type="term" value="F:DNA binding"/>
    <property type="evidence" value="ECO:0007669"/>
    <property type="project" value="UniProtKB-KW"/>
</dbReference>
<dbReference type="Proteomes" id="UP000262325">
    <property type="component" value="Unassembled WGS sequence"/>
</dbReference>
<dbReference type="SMART" id="SM00278">
    <property type="entry name" value="HhH1"/>
    <property type="match status" value="2"/>
</dbReference>
<dbReference type="GO" id="GO:0015628">
    <property type="term" value="P:protein secretion by the type II secretion system"/>
    <property type="evidence" value="ECO:0007669"/>
    <property type="project" value="TreeGrafter"/>
</dbReference>
<keyword evidence="3" id="KW-0238">DNA-binding</keyword>
<evidence type="ECO:0000313" key="4">
    <source>
        <dbReference type="Proteomes" id="UP000262325"/>
    </source>
</evidence>
<organism evidence="3 4">
    <name type="scientific">Flexistipes sinusarabici</name>
    <dbReference type="NCBI Taxonomy" id="2352"/>
    <lineage>
        <taxon>Bacteria</taxon>
        <taxon>Pseudomonadati</taxon>
        <taxon>Deferribacterota</taxon>
        <taxon>Deferribacteres</taxon>
        <taxon>Deferribacterales</taxon>
        <taxon>Flexistipitaceae</taxon>
        <taxon>Flexistipes</taxon>
    </lineage>
</organism>
<reference evidence="3 4" key="1">
    <citation type="journal article" date="2018" name="Nat. Biotechnol.">
        <title>A standardized bacterial taxonomy based on genome phylogeny substantially revises the tree of life.</title>
        <authorList>
            <person name="Parks D.H."/>
            <person name="Chuvochina M."/>
            <person name="Waite D.W."/>
            <person name="Rinke C."/>
            <person name="Skarshewski A."/>
            <person name="Chaumeil P.A."/>
            <person name="Hugenholtz P."/>
        </authorList>
    </citation>
    <scope>NUCLEOTIDE SEQUENCE [LARGE SCALE GENOMIC DNA]</scope>
    <source>
        <strain evidence="3">UBA8672</strain>
    </source>
</reference>
<feature type="chain" id="PRO_5017631868" evidence="1">
    <location>
        <begin position="21"/>
        <end position="86"/>
    </location>
</feature>
<gene>
    <name evidence="3" type="ORF">DHM44_03060</name>
</gene>
<evidence type="ECO:0000313" key="3">
    <source>
        <dbReference type="EMBL" id="HCW92641.1"/>
    </source>
</evidence>
<proteinExistence type="predicted"/>
<feature type="domain" description="Helix-hairpin-helix DNA-binding motif class 1" evidence="2">
    <location>
        <begin position="59"/>
        <end position="78"/>
    </location>
</feature>
<protein>
    <submittedName>
        <fullName evidence="3">DNA-binding protein</fullName>
    </submittedName>
</protein>
<dbReference type="PANTHER" id="PTHR21180:SF32">
    <property type="entry name" value="ENDONUCLEASE_EXONUCLEASE_PHOSPHATASE FAMILY DOMAIN-CONTAINING PROTEIN 1"/>
    <property type="match status" value="1"/>
</dbReference>
<dbReference type="SUPFAM" id="SSF47781">
    <property type="entry name" value="RuvA domain 2-like"/>
    <property type="match status" value="1"/>
</dbReference>
<dbReference type="EMBL" id="DPPF01000064">
    <property type="protein sequence ID" value="HCW92641.1"/>
    <property type="molecule type" value="Genomic_DNA"/>
</dbReference>
<dbReference type="GO" id="GO:0015627">
    <property type="term" value="C:type II protein secretion system complex"/>
    <property type="evidence" value="ECO:0007669"/>
    <property type="project" value="TreeGrafter"/>
</dbReference>
<dbReference type="InterPro" id="IPR003583">
    <property type="entry name" value="Hlx-hairpin-Hlx_DNA-bd_motif"/>
</dbReference>
<dbReference type="PANTHER" id="PTHR21180">
    <property type="entry name" value="ENDONUCLEASE/EXONUCLEASE/PHOSPHATASE FAMILY DOMAIN-CONTAINING PROTEIN 1"/>
    <property type="match status" value="1"/>
</dbReference>
<dbReference type="AlphaFoldDB" id="A0A3D5Q9W1"/>
<dbReference type="InterPro" id="IPR004509">
    <property type="entry name" value="Competence_ComEA_HhH"/>
</dbReference>
<comment type="caution">
    <text evidence="3">The sequence shown here is derived from an EMBL/GenBank/DDBJ whole genome shotgun (WGS) entry which is preliminary data.</text>
</comment>
<sequence length="86" mass="9671">MKKIFFAILMLLMVFTLAFAKVNLNTASKKELSSLESVGDAKAQAIIDYREKNPFENIKEFMKVDGVGERVFEMNKDNLCTGNGDC</sequence>
<evidence type="ECO:0000259" key="2">
    <source>
        <dbReference type="SMART" id="SM00278"/>
    </source>
</evidence>
<feature type="signal peptide" evidence="1">
    <location>
        <begin position="1"/>
        <end position="20"/>
    </location>
</feature>